<name>A0AA43UC03_9LACT</name>
<comment type="caution">
    <text evidence="7">The sequence shown here is derived from an EMBL/GenBank/DDBJ whole genome shotgun (WGS) entry which is preliminary data.</text>
</comment>
<evidence type="ECO:0000313" key="7">
    <source>
        <dbReference type="EMBL" id="MDO5457189.1"/>
    </source>
</evidence>
<evidence type="ECO:0000256" key="5">
    <source>
        <dbReference type="ARBA" id="ARBA00047686"/>
    </source>
</evidence>
<dbReference type="Pfam" id="PF00692">
    <property type="entry name" value="dUTPase"/>
    <property type="match status" value="1"/>
</dbReference>
<dbReference type="Proteomes" id="UP001171751">
    <property type="component" value="Unassembled WGS sequence"/>
</dbReference>
<dbReference type="GO" id="GO:0000287">
    <property type="term" value="F:magnesium ion binding"/>
    <property type="evidence" value="ECO:0007669"/>
    <property type="project" value="InterPro"/>
</dbReference>
<keyword evidence="4" id="KW-0546">Nucleotide metabolism</keyword>
<protein>
    <recommendedName>
        <fullName evidence="2">dUTP diphosphatase</fullName>
        <ecNumber evidence="2">3.6.1.23</ecNumber>
    </recommendedName>
</protein>
<dbReference type="GO" id="GO:0004170">
    <property type="term" value="F:dUTP diphosphatase activity"/>
    <property type="evidence" value="ECO:0007669"/>
    <property type="project" value="UniProtKB-EC"/>
</dbReference>
<dbReference type="NCBIfam" id="TIGR00576">
    <property type="entry name" value="dut"/>
    <property type="match status" value="1"/>
</dbReference>
<gene>
    <name evidence="7" type="primary">dut</name>
    <name evidence="7" type="ORF">Q4F26_02480</name>
</gene>
<evidence type="ECO:0000256" key="3">
    <source>
        <dbReference type="ARBA" id="ARBA00022801"/>
    </source>
</evidence>
<organism evidence="7 8">
    <name type="scientific">Atopococcus tabaci</name>
    <dbReference type="NCBI Taxonomy" id="269774"/>
    <lineage>
        <taxon>Bacteria</taxon>
        <taxon>Bacillati</taxon>
        <taxon>Bacillota</taxon>
        <taxon>Bacilli</taxon>
        <taxon>Lactobacillales</taxon>
        <taxon>Carnobacteriaceae</taxon>
        <taxon>Atopococcus</taxon>
    </lineage>
</organism>
<dbReference type="PANTHER" id="PTHR11241">
    <property type="entry name" value="DEOXYURIDINE 5'-TRIPHOSPHATE NUCLEOTIDOHYDROLASE"/>
    <property type="match status" value="1"/>
</dbReference>
<dbReference type="CDD" id="cd07557">
    <property type="entry name" value="trimeric_dUTPase"/>
    <property type="match status" value="1"/>
</dbReference>
<evidence type="ECO:0000256" key="4">
    <source>
        <dbReference type="ARBA" id="ARBA00023080"/>
    </source>
</evidence>
<keyword evidence="8" id="KW-1185">Reference proteome</keyword>
<dbReference type="PANTHER" id="PTHR11241:SF0">
    <property type="entry name" value="DEOXYURIDINE 5'-TRIPHOSPHATE NUCLEOTIDOHYDROLASE"/>
    <property type="match status" value="1"/>
</dbReference>
<evidence type="ECO:0000259" key="6">
    <source>
        <dbReference type="Pfam" id="PF00692"/>
    </source>
</evidence>
<comment type="catalytic activity">
    <reaction evidence="5">
        <text>dUTP + H2O = dUMP + diphosphate + H(+)</text>
        <dbReference type="Rhea" id="RHEA:10248"/>
        <dbReference type="ChEBI" id="CHEBI:15377"/>
        <dbReference type="ChEBI" id="CHEBI:15378"/>
        <dbReference type="ChEBI" id="CHEBI:33019"/>
        <dbReference type="ChEBI" id="CHEBI:61555"/>
        <dbReference type="ChEBI" id="CHEBI:246422"/>
        <dbReference type="EC" id="3.6.1.23"/>
    </reaction>
</comment>
<dbReference type="InterPro" id="IPR029054">
    <property type="entry name" value="dUTPase-like"/>
</dbReference>
<dbReference type="InterPro" id="IPR036157">
    <property type="entry name" value="dUTPase-like_sf"/>
</dbReference>
<dbReference type="AlphaFoldDB" id="A0AA43UC03"/>
<sequence length="156" mass="17547">MVQKKRGFEIVTKYLGMEDELKPRRSTMHSAGYDFFAATETIIPAIHRQLKPTLVSTGVKAHMPPHEYLMLVNRSSSPRKHNLVLPNGVGIIDADYYGNSDNEGEIYLQLINYGEHDFTIKRGDRICQGIFMPYLLAEEEITPTEIRSGGFGSSGI</sequence>
<dbReference type="GO" id="GO:0006226">
    <property type="term" value="P:dUMP biosynthetic process"/>
    <property type="evidence" value="ECO:0007669"/>
    <property type="project" value="InterPro"/>
</dbReference>
<dbReference type="EMBL" id="JAUNQW010000006">
    <property type="protein sequence ID" value="MDO5457189.1"/>
    <property type="molecule type" value="Genomic_DNA"/>
</dbReference>
<dbReference type="InterPro" id="IPR008181">
    <property type="entry name" value="dUTPase"/>
</dbReference>
<reference evidence="7" key="1">
    <citation type="submission" date="2023-07" db="EMBL/GenBank/DDBJ databases">
        <title>Between Cages and Wild: Unraveling the Impact of Captivity on Animal Microbiomes and Antimicrobial Resistance.</title>
        <authorList>
            <person name="Schmartz G.P."/>
            <person name="Rehner J."/>
            <person name="Schuff M.J."/>
            <person name="Becker S.L."/>
            <person name="Kravczyk M."/>
            <person name="Gurevich A."/>
            <person name="Francke R."/>
            <person name="Mueller R."/>
            <person name="Keller V."/>
            <person name="Keller A."/>
        </authorList>
    </citation>
    <scope>NUCLEOTIDE SEQUENCE</scope>
    <source>
        <strain evidence="7">S39M_St_73</strain>
    </source>
</reference>
<dbReference type="Gene3D" id="2.70.40.10">
    <property type="match status" value="1"/>
</dbReference>
<dbReference type="InterPro" id="IPR033704">
    <property type="entry name" value="dUTPase_trimeric"/>
</dbReference>
<comment type="similarity">
    <text evidence="1">Belongs to the dUTPase family.</text>
</comment>
<dbReference type="SUPFAM" id="SSF51283">
    <property type="entry name" value="dUTPase-like"/>
    <property type="match status" value="1"/>
</dbReference>
<proteinExistence type="inferred from homology"/>
<evidence type="ECO:0000256" key="1">
    <source>
        <dbReference type="ARBA" id="ARBA00006581"/>
    </source>
</evidence>
<accession>A0AA43UC03</accession>
<evidence type="ECO:0000256" key="2">
    <source>
        <dbReference type="ARBA" id="ARBA00012379"/>
    </source>
</evidence>
<keyword evidence="3 7" id="KW-0378">Hydrolase</keyword>
<feature type="domain" description="dUTPase-like" evidence="6">
    <location>
        <begin position="23"/>
        <end position="155"/>
    </location>
</feature>
<evidence type="ECO:0000313" key="8">
    <source>
        <dbReference type="Proteomes" id="UP001171751"/>
    </source>
</evidence>
<dbReference type="GO" id="GO:0046081">
    <property type="term" value="P:dUTP catabolic process"/>
    <property type="evidence" value="ECO:0007669"/>
    <property type="project" value="InterPro"/>
</dbReference>
<dbReference type="EC" id="3.6.1.23" evidence="2"/>